<organism evidence="1 2">
    <name type="scientific">Lutimaribacter degradans</name>
    <dbReference type="NCBI Taxonomy" id="2945989"/>
    <lineage>
        <taxon>Bacteria</taxon>
        <taxon>Pseudomonadati</taxon>
        <taxon>Pseudomonadota</taxon>
        <taxon>Alphaproteobacteria</taxon>
        <taxon>Rhodobacterales</taxon>
        <taxon>Roseobacteraceae</taxon>
        <taxon>Lutimaribacter</taxon>
    </lineage>
</organism>
<accession>A0ACC5ZW99</accession>
<sequence length="178" mass="20493">MYPFIRLAAQSLRAHRLPDLPLDGTHVSHHLCLPWDLDPFLELNNGRTLTLYDLGRIPLAHRVGLIGALRDNGWGLTMAGACVRYRRRVRLFDRLEMRSRALCWDARFIYLEQSIWRRDGECAGHILYRAAVTDENGIVGTERVLQALGQPGETRDIPEWVARWIAAEDARPWPPMQD</sequence>
<dbReference type="Proteomes" id="UP001203036">
    <property type="component" value="Unassembled WGS sequence"/>
</dbReference>
<gene>
    <name evidence="1" type="ORF">M8744_10530</name>
</gene>
<reference evidence="1" key="1">
    <citation type="submission" date="2022-06" db="EMBL/GenBank/DDBJ databases">
        <title>Lutimaribacter sp. EGI FJ00013, a novel bacterium isolated from a salt lake sediment enrichment.</title>
        <authorList>
            <person name="Gao L."/>
            <person name="Fang B.-Z."/>
            <person name="Li W.-J."/>
        </authorList>
    </citation>
    <scope>NUCLEOTIDE SEQUENCE</scope>
    <source>
        <strain evidence="1">EGI FJ00013</strain>
    </source>
</reference>
<comment type="caution">
    <text evidence="1">The sequence shown here is derived from an EMBL/GenBank/DDBJ whole genome shotgun (WGS) entry which is preliminary data.</text>
</comment>
<name>A0ACC5ZW99_9RHOB</name>
<proteinExistence type="predicted"/>
<evidence type="ECO:0000313" key="2">
    <source>
        <dbReference type="Proteomes" id="UP001203036"/>
    </source>
</evidence>
<dbReference type="EMBL" id="JAMQGO010000006">
    <property type="protein sequence ID" value="MCM2562577.1"/>
    <property type="molecule type" value="Genomic_DNA"/>
</dbReference>
<evidence type="ECO:0000313" key="1">
    <source>
        <dbReference type="EMBL" id="MCM2562577.1"/>
    </source>
</evidence>
<keyword evidence="2" id="KW-1185">Reference proteome</keyword>
<protein>
    <submittedName>
        <fullName evidence="1">Acyl-CoA thioesterase</fullName>
    </submittedName>
</protein>